<organism evidence="2 3">
    <name type="scientific">Pseudovirgaria hyperparasitica</name>
    <dbReference type="NCBI Taxonomy" id="470096"/>
    <lineage>
        <taxon>Eukaryota</taxon>
        <taxon>Fungi</taxon>
        <taxon>Dikarya</taxon>
        <taxon>Ascomycota</taxon>
        <taxon>Pezizomycotina</taxon>
        <taxon>Dothideomycetes</taxon>
        <taxon>Dothideomycetes incertae sedis</taxon>
        <taxon>Acrospermales</taxon>
        <taxon>Acrospermaceae</taxon>
        <taxon>Pseudovirgaria</taxon>
    </lineage>
</organism>
<name>A0A6A6W677_9PEZI</name>
<reference evidence="2" key="1">
    <citation type="journal article" date="2020" name="Stud. Mycol.">
        <title>101 Dothideomycetes genomes: a test case for predicting lifestyles and emergence of pathogens.</title>
        <authorList>
            <person name="Haridas S."/>
            <person name="Albert R."/>
            <person name="Binder M."/>
            <person name="Bloem J."/>
            <person name="Labutti K."/>
            <person name="Salamov A."/>
            <person name="Andreopoulos B."/>
            <person name="Baker S."/>
            <person name="Barry K."/>
            <person name="Bills G."/>
            <person name="Bluhm B."/>
            <person name="Cannon C."/>
            <person name="Castanera R."/>
            <person name="Culley D."/>
            <person name="Daum C."/>
            <person name="Ezra D."/>
            <person name="Gonzalez J."/>
            <person name="Henrissat B."/>
            <person name="Kuo A."/>
            <person name="Liang C."/>
            <person name="Lipzen A."/>
            <person name="Lutzoni F."/>
            <person name="Magnuson J."/>
            <person name="Mondo S."/>
            <person name="Nolan M."/>
            <person name="Ohm R."/>
            <person name="Pangilinan J."/>
            <person name="Park H.-J."/>
            <person name="Ramirez L."/>
            <person name="Alfaro M."/>
            <person name="Sun H."/>
            <person name="Tritt A."/>
            <person name="Yoshinaga Y."/>
            <person name="Zwiers L.-H."/>
            <person name="Turgeon B."/>
            <person name="Goodwin S."/>
            <person name="Spatafora J."/>
            <person name="Crous P."/>
            <person name="Grigoriev I."/>
        </authorList>
    </citation>
    <scope>NUCLEOTIDE SEQUENCE</scope>
    <source>
        <strain evidence="2">CBS 121739</strain>
    </source>
</reference>
<protein>
    <recommendedName>
        <fullName evidence="4">Osmotin, thaumatin-like protein</fullName>
    </recommendedName>
</protein>
<proteinExistence type="predicted"/>
<evidence type="ECO:0000256" key="1">
    <source>
        <dbReference type="SAM" id="SignalP"/>
    </source>
</evidence>
<gene>
    <name evidence="2" type="ORF">EJ05DRAFT_476906</name>
</gene>
<dbReference type="Pfam" id="PF04681">
    <property type="entry name" value="Bys1"/>
    <property type="match status" value="1"/>
</dbReference>
<keyword evidence="1" id="KW-0732">Signal</keyword>
<dbReference type="PANTHER" id="PTHR36195">
    <property type="entry name" value="DOMAIN PROTEIN, PUTATIVE (AFU_ORTHOLOGUE AFUA_5G01990)-RELATED-RELATED"/>
    <property type="match status" value="1"/>
</dbReference>
<dbReference type="GeneID" id="54485189"/>
<evidence type="ECO:0000313" key="3">
    <source>
        <dbReference type="Proteomes" id="UP000799437"/>
    </source>
</evidence>
<sequence>MISKASFFLLAVSILAGNPTAANVLPAPGAPLSEYANLTLAGEAIIVNNCPFDVFAYSVDCDRGFTAAEEFIVRKRSVYKEPIRIPSNLGGISIKINTMSTAGPAQVITQLEYTVAPPTPYSADPGVFKMPGMIYYDLSFVDCAMSAATGAERCPLWVNGLAAICDGEDEGCENLVCPPNTECPSAAYYDPSGSASVRLQPDGTYKNQQPNSAVVGLDKSIRFTLCESTSALKRGATSFIA</sequence>
<feature type="signal peptide" evidence="1">
    <location>
        <begin position="1"/>
        <end position="22"/>
    </location>
</feature>
<feature type="chain" id="PRO_5025574525" description="Osmotin, thaumatin-like protein" evidence="1">
    <location>
        <begin position="23"/>
        <end position="241"/>
    </location>
</feature>
<evidence type="ECO:0000313" key="2">
    <source>
        <dbReference type="EMBL" id="KAF2757689.1"/>
    </source>
</evidence>
<keyword evidence="3" id="KW-1185">Reference proteome</keyword>
<dbReference type="RefSeq" id="XP_033600140.1">
    <property type="nucleotide sequence ID" value="XM_033744135.1"/>
</dbReference>
<dbReference type="EMBL" id="ML996573">
    <property type="protein sequence ID" value="KAF2757689.1"/>
    <property type="molecule type" value="Genomic_DNA"/>
</dbReference>
<evidence type="ECO:0008006" key="4">
    <source>
        <dbReference type="Google" id="ProtNLM"/>
    </source>
</evidence>
<accession>A0A6A6W677</accession>
<dbReference type="InterPro" id="IPR006771">
    <property type="entry name" value="CetA-like"/>
</dbReference>
<dbReference type="AlphaFoldDB" id="A0A6A6W677"/>
<dbReference type="OrthoDB" id="5144514at2759"/>
<dbReference type="Proteomes" id="UP000799437">
    <property type="component" value="Unassembled WGS sequence"/>
</dbReference>